<evidence type="ECO:0000313" key="9">
    <source>
        <dbReference type="Proteomes" id="UP000014071"/>
    </source>
</evidence>
<sequence>MIFEHCSSSVVTTTTFTTVLPDLGSTSCNIYVATANMSFFTWVKDVIGFGTLPSPPYSPAQLYSIVLASFKAWPFLIPVLSLINAPHGRFAFDSLLNINGNLGWFIMEIPSPIFVLLGALSKPLSTTVVKSTSAGGILPPLSALFSPSIKQFFALPSANQALVVMFLVHYSHRAVLQPLRSPKRSPLHISVPLSALAFNLINGFVMGSWLGGRTPWSALPQPAVASAALTAVGAKVGGTASSVAASELARKLVSTGAADVLGVGSPGLISNSVWKSPLWYLGLAGWAIGFAGNVIHDEILMDIRRPNKQTQRAKTPSNDTNVGKGSSARKYSIPRGALFEYISFPNYLCEWFEWFSFAFAALYSLPIFKHLTAKDALATALSTPPFLFPFVLVCLMAPRATNGHKWYKKTFGDKFPRKRKAIIPFVF</sequence>
<dbReference type="PROSITE" id="PS50244">
    <property type="entry name" value="S5A_REDUCTASE"/>
    <property type="match status" value="1"/>
</dbReference>
<keyword evidence="3" id="KW-0812">Transmembrane</keyword>
<protein>
    <recommendedName>
        <fullName evidence="7">3-oxo-5-alpha-steroid 4-dehydrogenase C-terminal domain-containing protein</fullName>
    </recommendedName>
</protein>
<feature type="domain" description="3-oxo-5-alpha-steroid 4-dehydrogenase C-terminal" evidence="7">
    <location>
        <begin position="280"/>
        <end position="427"/>
    </location>
</feature>
<dbReference type="GO" id="GO:0006629">
    <property type="term" value="P:lipid metabolic process"/>
    <property type="evidence" value="ECO:0007669"/>
    <property type="project" value="InterPro"/>
</dbReference>
<dbReference type="PANTHER" id="PTHR10556">
    <property type="entry name" value="3-OXO-5-ALPHA-STEROID 4-DEHYDROGENASE"/>
    <property type="match status" value="1"/>
</dbReference>
<keyword evidence="5" id="KW-0472">Membrane</keyword>
<evidence type="ECO:0000256" key="5">
    <source>
        <dbReference type="ARBA" id="ARBA00023136"/>
    </source>
</evidence>
<comment type="subcellular location">
    <subcellularLocation>
        <location evidence="1">Membrane</location>
        <topology evidence="1">Multi-pass membrane protein</topology>
    </subcellularLocation>
</comment>
<evidence type="ECO:0000256" key="4">
    <source>
        <dbReference type="ARBA" id="ARBA00022989"/>
    </source>
</evidence>
<dbReference type="EMBL" id="DF238832">
    <property type="protein sequence ID" value="GAC99713.1"/>
    <property type="molecule type" value="Genomic_DNA"/>
</dbReference>
<reference evidence="9" key="1">
    <citation type="journal article" date="2013" name="Genome Announc.">
        <title>Draft genome sequence of the basidiomycetous yeast-like fungus Pseudozyma hubeiensis SY62, which produces an abundant amount of the biosurfactant mannosylerythritol lipids.</title>
        <authorList>
            <person name="Konishi M."/>
            <person name="Hatada Y."/>
            <person name="Horiuchi J."/>
        </authorList>
    </citation>
    <scope>NUCLEOTIDE SEQUENCE [LARGE SCALE GENOMIC DNA]</scope>
    <source>
        <strain evidence="9">SY62</strain>
    </source>
</reference>
<keyword evidence="4" id="KW-1133">Transmembrane helix</keyword>
<dbReference type="OrthoDB" id="5788137at2759"/>
<evidence type="ECO:0000256" key="6">
    <source>
        <dbReference type="SAM" id="MobiDB-lite"/>
    </source>
</evidence>
<feature type="compositionally biased region" description="Polar residues" evidence="6">
    <location>
        <begin position="308"/>
        <end position="324"/>
    </location>
</feature>
<dbReference type="Pfam" id="PF02544">
    <property type="entry name" value="Steroid_dh"/>
    <property type="match status" value="1"/>
</dbReference>
<gene>
    <name evidence="8" type="ORF">PHSY_007316</name>
</gene>
<comment type="similarity">
    <text evidence="2">Belongs to the steroid 5-alpha reductase family.</text>
</comment>
<proteinExistence type="inferred from homology"/>
<accession>R9PEB7</accession>
<evidence type="ECO:0000313" key="8">
    <source>
        <dbReference type="EMBL" id="GAC99713.1"/>
    </source>
</evidence>
<name>R9PEB7_PSEHS</name>
<organism evidence="8 9">
    <name type="scientific">Pseudozyma hubeiensis (strain SY62)</name>
    <name type="common">Yeast</name>
    <dbReference type="NCBI Taxonomy" id="1305764"/>
    <lineage>
        <taxon>Eukaryota</taxon>
        <taxon>Fungi</taxon>
        <taxon>Dikarya</taxon>
        <taxon>Basidiomycota</taxon>
        <taxon>Ustilaginomycotina</taxon>
        <taxon>Ustilaginomycetes</taxon>
        <taxon>Ustilaginales</taxon>
        <taxon>Ustilaginaceae</taxon>
        <taxon>Pseudozyma</taxon>
    </lineage>
</organism>
<dbReference type="InterPro" id="IPR039357">
    <property type="entry name" value="SRD5A/TECR"/>
</dbReference>
<evidence type="ECO:0000259" key="7">
    <source>
        <dbReference type="Pfam" id="PF02544"/>
    </source>
</evidence>
<dbReference type="PANTHER" id="PTHR10556:SF43">
    <property type="entry name" value="STEROID 5-ALPHA-REDUCTASE DET2"/>
    <property type="match status" value="1"/>
</dbReference>
<feature type="region of interest" description="Disordered" evidence="6">
    <location>
        <begin position="306"/>
        <end position="326"/>
    </location>
</feature>
<evidence type="ECO:0000256" key="2">
    <source>
        <dbReference type="ARBA" id="ARBA00007742"/>
    </source>
</evidence>
<dbReference type="GO" id="GO:0016627">
    <property type="term" value="F:oxidoreductase activity, acting on the CH-CH group of donors"/>
    <property type="evidence" value="ECO:0007669"/>
    <property type="project" value="InterPro"/>
</dbReference>
<dbReference type="RefSeq" id="XP_012193300.1">
    <property type="nucleotide sequence ID" value="XM_012337910.1"/>
</dbReference>
<evidence type="ECO:0000256" key="1">
    <source>
        <dbReference type="ARBA" id="ARBA00004141"/>
    </source>
</evidence>
<dbReference type="Proteomes" id="UP000014071">
    <property type="component" value="Unassembled WGS sequence"/>
</dbReference>
<dbReference type="STRING" id="1305764.R9PEB7"/>
<dbReference type="InterPro" id="IPR001104">
    <property type="entry name" value="3-oxo-5_a-steroid_4-DH_C"/>
</dbReference>
<dbReference type="AlphaFoldDB" id="R9PEB7"/>
<keyword evidence="9" id="KW-1185">Reference proteome</keyword>
<dbReference type="HOGENOM" id="CLU_065395_0_1_1"/>
<dbReference type="GeneID" id="24112579"/>
<evidence type="ECO:0000256" key="3">
    <source>
        <dbReference type="ARBA" id="ARBA00022692"/>
    </source>
</evidence>
<dbReference type="GO" id="GO:0016020">
    <property type="term" value="C:membrane"/>
    <property type="evidence" value="ECO:0007669"/>
    <property type="project" value="UniProtKB-SubCell"/>
</dbReference>
<dbReference type="eggNOG" id="KOG1638">
    <property type="taxonomic scope" value="Eukaryota"/>
</dbReference>